<dbReference type="EMBL" id="FOAS01000012">
    <property type="protein sequence ID" value="SEL43832.1"/>
    <property type="molecule type" value="Genomic_DNA"/>
</dbReference>
<sequence length="595" mass="66470">MESTKPATLLRTPTPRQPALTFADATPRALRRWLDQLPKANLGETARLLFQALQEINDLICPPQARLDLQELLRVEVAYVCTQLERHFLNRNVVLDERARKVANLCQALQHHLANGYKLLADQAAKASGNEADRLLAIACNRALACLGELHLRACQLYCPVPEGLWLDVHQLFILGATRKLDTLPVADPLLDELKPSLTQRYLSICLLACARPNQMRQSGMERIYHALLDWSRLARLSRQGAEQCLLLILPRLDAPPRYRALWRELPQTLRLGIDPSALADALREYLLLSDEQRAGFRISVPAQLGDDLLQHLHSAWGAVAERSFQRKPVQGQQLELCIGMSAVHYYLGDERSFDDILQHSQTCADFQSVNDLDVWANAFDAAPDDAWKPGQSDQIEYQPKAGSSSFTAEQSAPEQPSYTLNIINQSPGGYGLQWHGAVPDQLQAGELIAAKQPNQALWNMAVVRWIRQVRGGATQMGIEMLAPKAKPCGAQLLRKTEQHSQFLRALMIPEVRAISRPATLITPRLPFQEGHKVLVRREGEEFRIQLGKRLTASGSFNQFEYRRLDLATGTPPPSGSVQGSGKGDGDFDSLWNTL</sequence>
<feature type="region of interest" description="Disordered" evidence="1">
    <location>
        <begin position="386"/>
        <end position="416"/>
    </location>
</feature>
<organism evidence="2 3">
    <name type="scientific">Atopomonas hussainii</name>
    <dbReference type="NCBI Taxonomy" id="1429083"/>
    <lineage>
        <taxon>Bacteria</taxon>
        <taxon>Pseudomonadati</taxon>
        <taxon>Pseudomonadota</taxon>
        <taxon>Gammaproteobacteria</taxon>
        <taxon>Pseudomonadales</taxon>
        <taxon>Pseudomonadaceae</taxon>
        <taxon>Atopomonas</taxon>
    </lineage>
</organism>
<feature type="region of interest" description="Disordered" evidence="1">
    <location>
        <begin position="566"/>
        <end position="595"/>
    </location>
</feature>
<dbReference type="RefSeq" id="WP_074869077.1">
    <property type="nucleotide sequence ID" value="NZ_FOAS01000012.1"/>
</dbReference>
<proteinExistence type="predicted"/>
<dbReference type="AlphaFoldDB" id="A0A1H7Q772"/>
<gene>
    <name evidence="2" type="ORF">SAMN05216214_11251</name>
</gene>
<accession>A0A1H7Q772</accession>
<evidence type="ECO:0000313" key="2">
    <source>
        <dbReference type="EMBL" id="SEL43832.1"/>
    </source>
</evidence>
<evidence type="ECO:0008006" key="4">
    <source>
        <dbReference type="Google" id="ProtNLM"/>
    </source>
</evidence>
<name>A0A1H7Q772_9GAMM</name>
<evidence type="ECO:0000256" key="1">
    <source>
        <dbReference type="SAM" id="MobiDB-lite"/>
    </source>
</evidence>
<protein>
    <recommendedName>
        <fullName evidence="4">Molecular chaperone</fullName>
    </recommendedName>
</protein>
<dbReference type="Proteomes" id="UP000185766">
    <property type="component" value="Unassembled WGS sequence"/>
</dbReference>
<keyword evidence="3" id="KW-1185">Reference proteome</keyword>
<reference evidence="2 3" key="1">
    <citation type="submission" date="2016-10" db="EMBL/GenBank/DDBJ databases">
        <authorList>
            <person name="de Groot N.N."/>
        </authorList>
    </citation>
    <scope>NUCLEOTIDE SEQUENCE [LARGE SCALE GENOMIC DNA]</scope>
    <source>
        <strain evidence="2 3">JCM 19513</strain>
    </source>
</reference>
<dbReference type="STRING" id="1429083.GCA_001885685_00373"/>
<feature type="compositionally biased region" description="Polar residues" evidence="1">
    <location>
        <begin position="392"/>
        <end position="416"/>
    </location>
</feature>
<evidence type="ECO:0000313" key="3">
    <source>
        <dbReference type="Proteomes" id="UP000185766"/>
    </source>
</evidence>